<dbReference type="Proteomes" id="UP000276215">
    <property type="component" value="Unassembled WGS sequence"/>
</dbReference>
<proteinExistence type="predicted"/>
<protein>
    <submittedName>
        <fullName evidence="2">Uncharacterized protein</fullName>
    </submittedName>
</protein>
<organism evidence="2 3">
    <name type="scientific">Choiromyces venosus 120613-1</name>
    <dbReference type="NCBI Taxonomy" id="1336337"/>
    <lineage>
        <taxon>Eukaryota</taxon>
        <taxon>Fungi</taxon>
        <taxon>Dikarya</taxon>
        <taxon>Ascomycota</taxon>
        <taxon>Pezizomycotina</taxon>
        <taxon>Pezizomycetes</taxon>
        <taxon>Pezizales</taxon>
        <taxon>Tuberaceae</taxon>
        <taxon>Choiromyces</taxon>
    </lineage>
</organism>
<sequence length="165" mass="18663">MPFCPIMRSTIRFRTSFGQSRIRLVRTRSSYWRRGWRIALLDMVVTCPREGENNLRTIGDDVVGLKTKFAVSERWKGGLREDMGQSRGRVEENHRKTQQGVPRGSEGVEGCGFSIGTAFLVAYIPWLCCKSPAIARLLRQLWNIGEDLGGGGLVIEVWFGDRNSI</sequence>
<evidence type="ECO:0000313" key="2">
    <source>
        <dbReference type="EMBL" id="RPA89204.1"/>
    </source>
</evidence>
<evidence type="ECO:0000256" key="1">
    <source>
        <dbReference type="SAM" id="MobiDB-lite"/>
    </source>
</evidence>
<gene>
    <name evidence="2" type="ORF">L873DRAFT_1823316</name>
</gene>
<feature type="compositionally biased region" description="Basic and acidic residues" evidence="1">
    <location>
        <begin position="82"/>
        <end position="95"/>
    </location>
</feature>
<name>A0A3N4J5Q6_9PEZI</name>
<evidence type="ECO:0000313" key="3">
    <source>
        <dbReference type="Proteomes" id="UP000276215"/>
    </source>
</evidence>
<reference evidence="2 3" key="1">
    <citation type="journal article" date="2018" name="Nat. Ecol. Evol.">
        <title>Pezizomycetes genomes reveal the molecular basis of ectomycorrhizal truffle lifestyle.</title>
        <authorList>
            <person name="Murat C."/>
            <person name="Payen T."/>
            <person name="Noel B."/>
            <person name="Kuo A."/>
            <person name="Morin E."/>
            <person name="Chen J."/>
            <person name="Kohler A."/>
            <person name="Krizsan K."/>
            <person name="Balestrini R."/>
            <person name="Da Silva C."/>
            <person name="Montanini B."/>
            <person name="Hainaut M."/>
            <person name="Levati E."/>
            <person name="Barry K.W."/>
            <person name="Belfiori B."/>
            <person name="Cichocki N."/>
            <person name="Clum A."/>
            <person name="Dockter R.B."/>
            <person name="Fauchery L."/>
            <person name="Guy J."/>
            <person name="Iotti M."/>
            <person name="Le Tacon F."/>
            <person name="Lindquist E.A."/>
            <person name="Lipzen A."/>
            <person name="Malagnac F."/>
            <person name="Mello A."/>
            <person name="Molinier V."/>
            <person name="Miyauchi S."/>
            <person name="Poulain J."/>
            <person name="Riccioni C."/>
            <person name="Rubini A."/>
            <person name="Sitrit Y."/>
            <person name="Splivallo R."/>
            <person name="Traeger S."/>
            <person name="Wang M."/>
            <person name="Zifcakova L."/>
            <person name="Wipf D."/>
            <person name="Zambonelli A."/>
            <person name="Paolocci F."/>
            <person name="Nowrousian M."/>
            <person name="Ottonello S."/>
            <person name="Baldrian P."/>
            <person name="Spatafora J.W."/>
            <person name="Henrissat B."/>
            <person name="Nagy L.G."/>
            <person name="Aury J.M."/>
            <person name="Wincker P."/>
            <person name="Grigoriev I.V."/>
            <person name="Bonfante P."/>
            <person name="Martin F.M."/>
        </authorList>
    </citation>
    <scope>NUCLEOTIDE SEQUENCE [LARGE SCALE GENOMIC DNA]</scope>
    <source>
        <strain evidence="2 3">120613-1</strain>
    </source>
</reference>
<dbReference type="AlphaFoldDB" id="A0A3N4J5Q6"/>
<dbReference type="EMBL" id="ML120604">
    <property type="protein sequence ID" value="RPA89204.1"/>
    <property type="molecule type" value="Genomic_DNA"/>
</dbReference>
<accession>A0A3N4J5Q6</accession>
<keyword evidence="3" id="KW-1185">Reference proteome</keyword>
<feature type="region of interest" description="Disordered" evidence="1">
    <location>
        <begin position="82"/>
        <end position="103"/>
    </location>
</feature>